<dbReference type="Pfam" id="PF00858">
    <property type="entry name" value="ASC"/>
    <property type="match status" value="1"/>
</dbReference>
<keyword evidence="14" id="KW-1185">Reference proteome</keyword>
<keyword evidence="8" id="KW-0472">Membrane</keyword>
<evidence type="ECO:0000256" key="1">
    <source>
        <dbReference type="ARBA" id="ARBA00004141"/>
    </source>
</evidence>
<keyword evidence="6" id="KW-0915">Sodium</keyword>
<dbReference type="AlphaFoldDB" id="A0AAE1AC52"/>
<dbReference type="Proteomes" id="UP001283361">
    <property type="component" value="Unassembled WGS sequence"/>
</dbReference>
<keyword evidence="5" id="KW-1133">Transmembrane helix</keyword>
<dbReference type="EMBL" id="JAWDGP010002185">
    <property type="protein sequence ID" value="KAK3784825.1"/>
    <property type="molecule type" value="Genomic_DNA"/>
</dbReference>
<evidence type="ECO:0000256" key="6">
    <source>
        <dbReference type="ARBA" id="ARBA00023053"/>
    </source>
</evidence>
<comment type="subcellular location">
    <subcellularLocation>
        <location evidence="1">Membrane</location>
        <topology evidence="1">Multi-pass membrane protein</topology>
    </subcellularLocation>
</comment>
<keyword evidence="3 11" id="KW-0894">Sodium channel</keyword>
<evidence type="ECO:0000256" key="12">
    <source>
        <dbReference type="SAM" id="MobiDB-lite"/>
    </source>
</evidence>
<evidence type="ECO:0000256" key="8">
    <source>
        <dbReference type="ARBA" id="ARBA00023136"/>
    </source>
</evidence>
<evidence type="ECO:0000256" key="10">
    <source>
        <dbReference type="ARBA" id="ARBA00023303"/>
    </source>
</evidence>
<dbReference type="PANTHER" id="PTHR11690">
    <property type="entry name" value="AMILORIDE-SENSITIVE SODIUM CHANNEL-RELATED"/>
    <property type="match status" value="1"/>
</dbReference>
<evidence type="ECO:0000313" key="13">
    <source>
        <dbReference type="EMBL" id="KAK3784825.1"/>
    </source>
</evidence>
<evidence type="ECO:0000256" key="4">
    <source>
        <dbReference type="ARBA" id="ARBA00022692"/>
    </source>
</evidence>
<evidence type="ECO:0000256" key="2">
    <source>
        <dbReference type="ARBA" id="ARBA00022448"/>
    </source>
</evidence>
<dbReference type="GO" id="GO:0005886">
    <property type="term" value="C:plasma membrane"/>
    <property type="evidence" value="ECO:0007669"/>
    <property type="project" value="TreeGrafter"/>
</dbReference>
<reference evidence="13" key="1">
    <citation type="journal article" date="2023" name="G3 (Bethesda)">
        <title>A reference genome for the long-term kleptoplast-retaining sea slug Elysia crispata morphotype clarki.</title>
        <authorList>
            <person name="Eastman K.E."/>
            <person name="Pendleton A.L."/>
            <person name="Shaikh M.A."/>
            <person name="Suttiyut T."/>
            <person name="Ogas R."/>
            <person name="Tomko P."/>
            <person name="Gavelis G."/>
            <person name="Widhalm J.R."/>
            <person name="Wisecaver J.H."/>
        </authorList>
    </citation>
    <scope>NUCLEOTIDE SEQUENCE</scope>
    <source>
        <strain evidence="13">ECLA1</strain>
    </source>
</reference>
<evidence type="ECO:0000256" key="9">
    <source>
        <dbReference type="ARBA" id="ARBA00023201"/>
    </source>
</evidence>
<evidence type="ECO:0000256" key="11">
    <source>
        <dbReference type="RuleBase" id="RU000679"/>
    </source>
</evidence>
<keyword evidence="9 11" id="KW-0739">Sodium transport</keyword>
<keyword evidence="7 11" id="KW-0406">Ion transport</keyword>
<dbReference type="GO" id="GO:0015280">
    <property type="term" value="F:ligand-gated sodium channel activity"/>
    <property type="evidence" value="ECO:0007669"/>
    <property type="project" value="TreeGrafter"/>
</dbReference>
<dbReference type="InterPro" id="IPR001873">
    <property type="entry name" value="ENaC"/>
</dbReference>
<evidence type="ECO:0000256" key="5">
    <source>
        <dbReference type="ARBA" id="ARBA00022989"/>
    </source>
</evidence>
<evidence type="ECO:0000313" key="14">
    <source>
        <dbReference type="Proteomes" id="UP001283361"/>
    </source>
</evidence>
<protein>
    <submittedName>
        <fullName evidence="13">Uncharacterized protein</fullName>
    </submittedName>
</protein>
<accession>A0AAE1AC52</accession>
<evidence type="ECO:0000256" key="3">
    <source>
        <dbReference type="ARBA" id="ARBA00022461"/>
    </source>
</evidence>
<name>A0AAE1AC52_9GAST</name>
<keyword evidence="4 11" id="KW-0812">Transmembrane</keyword>
<feature type="region of interest" description="Disordered" evidence="12">
    <location>
        <begin position="1"/>
        <end position="23"/>
    </location>
</feature>
<keyword evidence="2 11" id="KW-0813">Transport</keyword>
<gene>
    <name evidence="13" type="ORF">RRG08_056784</name>
</gene>
<organism evidence="13 14">
    <name type="scientific">Elysia crispata</name>
    <name type="common">lettuce slug</name>
    <dbReference type="NCBI Taxonomy" id="231223"/>
    <lineage>
        <taxon>Eukaryota</taxon>
        <taxon>Metazoa</taxon>
        <taxon>Spiralia</taxon>
        <taxon>Lophotrochozoa</taxon>
        <taxon>Mollusca</taxon>
        <taxon>Gastropoda</taxon>
        <taxon>Heterobranchia</taxon>
        <taxon>Euthyneura</taxon>
        <taxon>Panpulmonata</taxon>
        <taxon>Sacoglossa</taxon>
        <taxon>Placobranchoidea</taxon>
        <taxon>Plakobranchidae</taxon>
        <taxon>Elysia</taxon>
    </lineage>
</organism>
<evidence type="ECO:0000256" key="7">
    <source>
        <dbReference type="ARBA" id="ARBA00023065"/>
    </source>
</evidence>
<dbReference type="Gene3D" id="2.60.470.10">
    <property type="entry name" value="Acid-sensing ion channels like domains"/>
    <property type="match status" value="1"/>
</dbReference>
<comment type="similarity">
    <text evidence="11">Belongs to the amiloride-sensitive sodium channel (TC 1.A.6) family.</text>
</comment>
<feature type="compositionally biased region" description="Basic and acidic residues" evidence="12">
    <location>
        <begin position="8"/>
        <end position="23"/>
    </location>
</feature>
<keyword evidence="10 11" id="KW-0407">Ion channel</keyword>
<proteinExistence type="inferred from homology"/>
<comment type="caution">
    <text evidence="13">The sequence shown here is derived from an EMBL/GenBank/DDBJ whole genome shotgun (WGS) entry which is preliminary data.</text>
</comment>
<sequence length="240" mass="28459">MNSVCPRKIRDHDTDSPKVKLSGKEKDERQLYKLFQDIFHQYQETASIHGISKTLQPQLYCRNICVHHKEDLANVKLEKLQRENYIYKYRMREKSRYNYKGSTCPFPQEGVSRPHWNQPRSERCELNRSFRLDELIWNCAWRSKVVDCNDIFQLVNTSYGKCFIFNGDKYNMRKSIKSGPREALKLRMDVNNEKAFFSQYMGAGIMDKCYRTDHFFYKSLTVETLKQQPAVSTADVFGET</sequence>